<dbReference type="AlphaFoldDB" id="A0A2P2IVS1"/>
<proteinExistence type="predicted"/>
<sequence length="29" mass="3554">MGFKEISNKFMKLRFRDVSSLIKSFKFRI</sequence>
<evidence type="ECO:0000313" key="1">
    <source>
        <dbReference type="EMBL" id="MBW85287.1"/>
    </source>
</evidence>
<organism evidence="1">
    <name type="scientific">Rhizophora mucronata</name>
    <name type="common">Asiatic mangrove</name>
    <dbReference type="NCBI Taxonomy" id="61149"/>
    <lineage>
        <taxon>Eukaryota</taxon>
        <taxon>Viridiplantae</taxon>
        <taxon>Streptophyta</taxon>
        <taxon>Embryophyta</taxon>
        <taxon>Tracheophyta</taxon>
        <taxon>Spermatophyta</taxon>
        <taxon>Magnoliopsida</taxon>
        <taxon>eudicotyledons</taxon>
        <taxon>Gunneridae</taxon>
        <taxon>Pentapetalae</taxon>
        <taxon>rosids</taxon>
        <taxon>fabids</taxon>
        <taxon>Malpighiales</taxon>
        <taxon>Rhizophoraceae</taxon>
        <taxon>Rhizophora</taxon>
    </lineage>
</organism>
<accession>A0A2P2IVS1</accession>
<protein>
    <submittedName>
        <fullName evidence="1">Uncharacterized protein</fullName>
    </submittedName>
</protein>
<dbReference type="EMBL" id="GGEC01004804">
    <property type="protein sequence ID" value="MBW85287.1"/>
    <property type="molecule type" value="Transcribed_RNA"/>
</dbReference>
<reference evidence="1" key="1">
    <citation type="submission" date="2018-02" db="EMBL/GenBank/DDBJ databases">
        <title>Rhizophora mucronata_Transcriptome.</title>
        <authorList>
            <person name="Meera S.P."/>
            <person name="Sreeshan A."/>
            <person name="Augustine A."/>
        </authorList>
    </citation>
    <scope>NUCLEOTIDE SEQUENCE</scope>
    <source>
        <tissue evidence="1">Leaf</tissue>
    </source>
</reference>
<name>A0A2P2IVS1_RHIMU</name>